<dbReference type="EMBL" id="HBEL01030269">
    <property type="protein sequence ID" value="CAD8417962.1"/>
    <property type="molecule type" value="Transcribed_RNA"/>
</dbReference>
<protein>
    <recommendedName>
        <fullName evidence="2">VDE lipocalin domain-containing protein</fullName>
    </recommendedName>
</protein>
<dbReference type="InterPro" id="IPR012674">
    <property type="entry name" value="Calycin"/>
</dbReference>
<reference evidence="1" key="1">
    <citation type="submission" date="2021-01" db="EMBL/GenBank/DDBJ databases">
        <authorList>
            <person name="Corre E."/>
            <person name="Pelletier E."/>
            <person name="Niang G."/>
            <person name="Scheremetjew M."/>
            <person name="Finn R."/>
            <person name="Kale V."/>
            <person name="Holt S."/>
            <person name="Cochrane G."/>
            <person name="Meng A."/>
            <person name="Brown T."/>
            <person name="Cohen L."/>
        </authorList>
    </citation>
    <scope>NUCLEOTIDE SEQUENCE</scope>
    <source>
        <strain evidence="1">CCAP1064/1</strain>
    </source>
</reference>
<proteinExistence type="predicted"/>
<evidence type="ECO:0000313" key="1">
    <source>
        <dbReference type="EMBL" id="CAD8417962.1"/>
    </source>
</evidence>
<dbReference type="PANTHER" id="PTHR10612:SF34">
    <property type="entry name" value="APOLIPOPROTEIN D"/>
    <property type="match status" value="1"/>
</dbReference>
<dbReference type="GO" id="GO:0006629">
    <property type="term" value="P:lipid metabolic process"/>
    <property type="evidence" value="ECO:0007669"/>
    <property type="project" value="TreeGrafter"/>
</dbReference>
<dbReference type="SUPFAM" id="SSF50814">
    <property type="entry name" value="Lipocalins"/>
    <property type="match status" value="1"/>
</dbReference>
<dbReference type="GO" id="GO:0000302">
    <property type="term" value="P:response to reactive oxygen species"/>
    <property type="evidence" value="ECO:0007669"/>
    <property type="project" value="TreeGrafter"/>
</dbReference>
<organism evidence="1">
    <name type="scientific">Proboscia inermis</name>
    <dbReference type="NCBI Taxonomy" id="420281"/>
    <lineage>
        <taxon>Eukaryota</taxon>
        <taxon>Sar</taxon>
        <taxon>Stramenopiles</taxon>
        <taxon>Ochrophyta</taxon>
        <taxon>Bacillariophyta</taxon>
        <taxon>Coscinodiscophyceae</taxon>
        <taxon>Rhizosoleniophycidae</taxon>
        <taxon>Rhizosoleniales</taxon>
        <taxon>Rhizosoleniaceae</taxon>
        <taxon>Proboscia</taxon>
    </lineage>
</organism>
<accession>A0A7S0GI04</accession>
<dbReference type="PANTHER" id="PTHR10612">
    <property type="entry name" value="APOLIPOPROTEIN D"/>
    <property type="match status" value="1"/>
</dbReference>
<dbReference type="AlphaFoldDB" id="A0A7S0GI04"/>
<evidence type="ECO:0008006" key="2">
    <source>
        <dbReference type="Google" id="ProtNLM"/>
    </source>
</evidence>
<dbReference type="GO" id="GO:0005737">
    <property type="term" value="C:cytoplasm"/>
    <property type="evidence" value="ECO:0007669"/>
    <property type="project" value="TreeGrafter"/>
</dbReference>
<gene>
    <name evidence="1" type="ORF">PINE0816_LOCUS14097</name>
</gene>
<dbReference type="Gene3D" id="2.40.128.20">
    <property type="match status" value="1"/>
</dbReference>
<sequence length="235" mass="26565">MQLDDDYNGKVVKGCPAYEEVRQTSMDGFDLSKYQGKWYEQKFHDWTQFKEVYDTTLDIKLTPDGKGWIDDFGVKGPSPKSAKLSWDKSPVANGAHYFLFGKVDDRDPVGVLRESGFGVEFPNYIVDVQKDAKTGEYTEAIQFQCLERGGVRVFEGINYLSRSPTMTDAQLKEMHGRAENAGMVPYGAGEDQMHTNERRDVDAPPIDNTWQAMWRGLGVDKLLELLTEAIEDGGR</sequence>
<dbReference type="FunFam" id="2.40.128.20:FF:000054">
    <property type="entry name" value="Uncharacterized protein"/>
    <property type="match status" value="1"/>
</dbReference>
<name>A0A7S0GI04_9STRA</name>